<dbReference type="RefSeq" id="WP_377911292.1">
    <property type="nucleotide sequence ID" value="NZ_JBHRZT010000007.1"/>
</dbReference>
<dbReference type="EMBL" id="JBHRZT010000007">
    <property type="protein sequence ID" value="MFC3882113.1"/>
    <property type="molecule type" value="Genomic_DNA"/>
</dbReference>
<keyword evidence="1" id="KW-1133">Transmembrane helix</keyword>
<organism evidence="2 3">
    <name type="scientific">Bacillus songklensis</name>
    <dbReference type="NCBI Taxonomy" id="1069116"/>
    <lineage>
        <taxon>Bacteria</taxon>
        <taxon>Bacillati</taxon>
        <taxon>Bacillota</taxon>
        <taxon>Bacilli</taxon>
        <taxon>Bacillales</taxon>
        <taxon>Bacillaceae</taxon>
        <taxon>Bacillus</taxon>
    </lineage>
</organism>
<name>A0ABV8AVW2_9BACI</name>
<evidence type="ECO:0000313" key="2">
    <source>
        <dbReference type="EMBL" id="MFC3882113.1"/>
    </source>
</evidence>
<feature type="transmembrane region" description="Helical" evidence="1">
    <location>
        <begin position="13"/>
        <end position="36"/>
    </location>
</feature>
<evidence type="ECO:0000313" key="3">
    <source>
        <dbReference type="Proteomes" id="UP001595752"/>
    </source>
</evidence>
<gene>
    <name evidence="2" type="ORF">ACFOU2_00680</name>
</gene>
<accession>A0ABV8AVW2</accession>
<comment type="caution">
    <text evidence="2">The sequence shown here is derived from an EMBL/GenBank/DDBJ whole genome shotgun (WGS) entry which is preliminary data.</text>
</comment>
<reference evidence="3" key="1">
    <citation type="journal article" date="2019" name="Int. J. Syst. Evol. Microbiol.">
        <title>The Global Catalogue of Microorganisms (GCM) 10K type strain sequencing project: providing services to taxonomists for standard genome sequencing and annotation.</title>
        <authorList>
            <consortium name="The Broad Institute Genomics Platform"/>
            <consortium name="The Broad Institute Genome Sequencing Center for Infectious Disease"/>
            <person name="Wu L."/>
            <person name="Ma J."/>
        </authorList>
    </citation>
    <scope>NUCLEOTIDE SEQUENCE [LARGE SCALE GENOMIC DNA]</scope>
    <source>
        <strain evidence="3">CCUG 61889</strain>
    </source>
</reference>
<keyword evidence="1" id="KW-0472">Membrane</keyword>
<sequence>MISPVYHQCEKDFSIWGLCSLIIGIGQWILFMSCFTELTPMQNVHIRLALILLPMFIAPVGVLLAYLDSRNASISKYGLIINITMFLLPFVYLICSQYIVID</sequence>
<dbReference type="Proteomes" id="UP001595752">
    <property type="component" value="Unassembled WGS sequence"/>
</dbReference>
<evidence type="ECO:0000256" key="1">
    <source>
        <dbReference type="SAM" id="Phobius"/>
    </source>
</evidence>
<feature type="transmembrane region" description="Helical" evidence="1">
    <location>
        <begin position="48"/>
        <end position="67"/>
    </location>
</feature>
<proteinExistence type="predicted"/>
<protein>
    <submittedName>
        <fullName evidence="2">Uncharacterized protein</fullName>
    </submittedName>
</protein>
<feature type="transmembrane region" description="Helical" evidence="1">
    <location>
        <begin position="79"/>
        <end position="101"/>
    </location>
</feature>
<keyword evidence="1" id="KW-0812">Transmembrane</keyword>
<keyword evidence="3" id="KW-1185">Reference proteome</keyword>